<dbReference type="AlphaFoldDB" id="A0A9W8XTQ4"/>
<keyword evidence="3" id="KW-0813">Transport</keyword>
<gene>
    <name evidence="15" type="ORF">N0V89_002224</name>
</gene>
<dbReference type="GO" id="GO:0030171">
    <property type="term" value="F:voltage-gated proton channel activity"/>
    <property type="evidence" value="ECO:0007669"/>
    <property type="project" value="InterPro"/>
</dbReference>
<keyword evidence="10" id="KW-0472">Membrane</keyword>
<dbReference type="InterPro" id="IPR005821">
    <property type="entry name" value="Ion_trans_dom"/>
</dbReference>
<evidence type="ECO:0000256" key="11">
    <source>
        <dbReference type="ARBA" id="ARBA00023303"/>
    </source>
</evidence>
<evidence type="ECO:0000256" key="12">
    <source>
        <dbReference type="ARBA" id="ARBA00031989"/>
    </source>
</evidence>
<evidence type="ECO:0000256" key="13">
    <source>
        <dbReference type="SAM" id="Coils"/>
    </source>
</evidence>
<keyword evidence="5" id="KW-0812">Transmembrane</keyword>
<evidence type="ECO:0000259" key="14">
    <source>
        <dbReference type="Pfam" id="PF00520"/>
    </source>
</evidence>
<keyword evidence="4" id="KW-1003">Cell membrane</keyword>
<organism evidence="15 16">
    <name type="scientific">Didymosphaeria variabile</name>
    <dbReference type="NCBI Taxonomy" id="1932322"/>
    <lineage>
        <taxon>Eukaryota</taxon>
        <taxon>Fungi</taxon>
        <taxon>Dikarya</taxon>
        <taxon>Ascomycota</taxon>
        <taxon>Pezizomycotina</taxon>
        <taxon>Dothideomycetes</taxon>
        <taxon>Pleosporomycetidae</taxon>
        <taxon>Pleosporales</taxon>
        <taxon>Massarineae</taxon>
        <taxon>Didymosphaeriaceae</taxon>
        <taxon>Didymosphaeria</taxon>
    </lineage>
</organism>
<feature type="domain" description="Ion transport" evidence="14">
    <location>
        <begin position="2"/>
        <end position="61"/>
    </location>
</feature>
<dbReference type="GO" id="GO:0034702">
    <property type="term" value="C:monoatomic ion channel complex"/>
    <property type="evidence" value="ECO:0007669"/>
    <property type="project" value="UniProtKB-KW"/>
</dbReference>
<dbReference type="PANTHER" id="PTHR46480">
    <property type="entry name" value="F20B24.22"/>
    <property type="match status" value="1"/>
</dbReference>
<keyword evidence="8 13" id="KW-0175">Coiled coil</keyword>
<evidence type="ECO:0000256" key="3">
    <source>
        <dbReference type="ARBA" id="ARBA00022448"/>
    </source>
</evidence>
<feature type="coiled-coil region" evidence="13">
    <location>
        <begin position="65"/>
        <end position="99"/>
    </location>
</feature>
<keyword evidence="9" id="KW-0406">Ion transport</keyword>
<sequence>MVELLASIWAFRTAYFKSKFHIFDATIIVVSFIFEVSLQGVEEEVASLIVVLRLLRVVKIVDELSVGAEAHMSDLEQRLESIEKENRELREVLRARRSAVQA</sequence>
<dbReference type="Gene3D" id="1.20.120.350">
    <property type="entry name" value="Voltage-gated potassium channels. Chain C"/>
    <property type="match status" value="1"/>
</dbReference>
<dbReference type="InterPro" id="IPR027359">
    <property type="entry name" value="Volt_channel_dom_sf"/>
</dbReference>
<evidence type="ECO:0000313" key="15">
    <source>
        <dbReference type="EMBL" id="KAJ4357648.1"/>
    </source>
</evidence>
<evidence type="ECO:0000256" key="9">
    <source>
        <dbReference type="ARBA" id="ARBA00023065"/>
    </source>
</evidence>
<dbReference type="Proteomes" id="UP001140513">
    <property type="component" value="Unassembled WGS sequence"/>
</dbReference>
<evidence type="ECO:0000256" key="2">
    <source>
        <dbReference type="ARBA" id="ARBA00015897"/>
    </source>
</evidence>
<keyword evidence="6" id="KW-0851">Voltage-gated channel</keyword>
<dbReference type="GO" id="GO:0005886">
    <property type="term" value="C:plasma membrane"/>
    <property type="evidence" value="ECO:0007669"/>
    <property type="project" value="UniProtKB-SubCell"/>
</dbReference>
<evidence type="ECO:0000256" key="1">
    <source>
        <dbReference type="ARBA" id="ARBA00004651"/>
    </source>
</evidence>
<evidence type="ECO:0000256" key="8">
    <source>
        <dbReference type="ARBA" id="ARBA00023054"/>
    </source>
</evidence>
<comment type="subcellular location">
    <subcellularLocation>
        <location evidence="1">Cell membrane</location>
        <topology evidence="1">Multi-pass membrane protein</topology>
    </subcellularLocation>
</comment>
<keyword evidence="11" id="KW-0407">Ion channel</keyword>
<dbReference type="PANTHER" id="PTHR46480:SF1">
    <property type="entry name" value="VOLTAGE-GATED HYDROGEN CHANNEL 1"/>
    <property type="match status" value="1"/>
</dbReference>
<dbReference type="InterPro" id="IPR031846">
    <property type="entry name" value="Hvcn1"/>
</dbReference>
<reference evidence="15" key="1">
    <citation type="submission" date="2022-10" db="EMBL/GenBank/DDBJ databases">
        <title>Tapping the CABI collections for fungal endophytes: first genome assemblies for Collariella, Neodidymelliopsis, Ascochyta clinopodiicola, Didymella pomorum, Didymosphaeria variabile, Neocosmospora piperis and Neocucurbitaria cava.</title>
        <authorList>
            <person name="Hill R."/>
        </authorList>
    </citation>
    <scope>NUCLEOTIDE SEQUENCE</scope>
    <source>
        <strain evidence="15">IMI 356815</strain>
    </source>
</reference>
<evidence type="ECO:0000256" key="7">
    <source>
        <dbReference type="ARBA" id="ARBA00022989"/>
    </source>
</evidence>
<evidence type="ECO:0000256" key="10">
    <source>
        <dbReference type="ARBA" id="ARBA00023136"/>
    </source>
</evidence>
<keyword evidence="16" id="KW-1185">Reference proteome</keyword>
<evidence type="ECO:0000256" key="4">
    <source>
        <dbReference type="ARBA" id="ARBA00022475"/>
    </source>
</evidence>
<dbReference type="GeneID" id="80905754"/>
<dbReference type="RefSeq" id="XP_056074507.1">
    <property type="nucleotide sequence ID" value="XM_056211034.1"/>
</dbReference>
<comment type="caution">
    <text evidence="15">The sequence shown here is derived from an EMBL/GenBank/DDBJ whole genome shotgun (WGS) entry which is preliminary data.</text>
</comment>
<accession>A0A9W8XTQ4</accession>
<dbReference type="Pfam" id="PF00520">
    <property type="entry name" value="Ion_trans"/>
    <property type="match status" value="1"/>
</dbReference>
<keyword evidence="7" id="KW-1133">Transmembrane helix</keyword>
<proteinExistence type="predicted"/>
<name>A0A9W8XTQ4_9PLEO</name>
<evidence type="ECO:0000256" key="6">
    <source>
        <dbReference type="ARBA" id="ARBA00022882"/>
    </source>
</evidence>
<dbReference type="OrthoDB" id="427456at2759"/>
<dbReference type="EMBL" id="JAPEUX010000002">
    <property type="protein sequence ID" value="KAJ4357648.1"/>
    <property type="molecule type" value="Genomic_DNA"/>
</dbReference>
<protein>
    <recommendedName>
        <fullName evidence="2">Voltage-gated hydrogen channel 1</fullName>
    </recommendedName>
    <alternativeName>
        <fullName evidence="12">Hydrogen voltage-gated channel 1</fullName>
    </alternativeName>
</protein>
<evidence type="ECO:0000313" key="16">
    <source>
        <dbReference type="Proteomes" id="UP001140513"/>
    </source>
</evidence>
<evidence type="ECO:0000256" key="5">
    <source>
        <dbReference type="ARBA" id="ARBA00022692"/>
    </source>
</evidence>